<protein>
    <recommendedName>
        <fullName evidence="1">RNA helicase</fullName>
        <ecNumber evidence="1">3.6.4.13</ecNumber>
    </recommendedName>
</protein>
<keyword evidence="13" id="KW-1185">Reference proteome</keyword>
<dbReference type="Pfam" id="PF00271">
    <property type="entry name" value="Helicase_C"/>
    <property type="match status" value="1"/>
</dbReference>
<comment type="caution">
    <text evidence="12">The sequence shown here is derived from an EMBL/GenBank/DDBJ whole genome shotgun (WGS) entry which is preliminary data.</text>
</comment>
<dbReference type="SUPFAM" id="SSF52540">
    <property type="entry name" value="P-loop containing nucleoside triphosphate hydrolases"/>
    <property type="match status" value="1"/>
</dbReference>
<dbReference type="Gene3D" id="3.40.50.300">
    <property type="entry name" value="P-loop containing nucleotide triphosphate hydrolases"/>
    <property type="match status" value="2"/>
</dbReference>
<evidence type="ECO:0000256" key="8">
    <source>
        <dbReference type="SAM" id="MobiDB-lite"/>
    </source>
</evidence>
<evidence type="ECO:0000313" key="13">
    <source>
        <dbReference type="Proteomes" id="UP001168877"/>
    </source>
</evidence>
<dbReference type="AlphaFoldDB" id="A0AA39V7J9"/>
<dbReference type="SMART" id="SM00490">
    <property type="entry name" value="HELICc"/>
    <property type="match status" value="1"/>
</dbReference>
<name>A0AA39V7J9_ACESA</name>
<feature type="domain" description="DEAD-box RNA helicase Q" evidence="11">
    <location>
        <begin position="81"/>
        <end position="109"/>
    </location>
</feature>
<dbReference type="EMBL" id="JAUESC010000388">
    <property type="protein sequence ID" value="KAK0570745.1"/>
    <property type="molecule type" value="Genomic_DNA"/>
</dbReference>
<reference evidence="12" key="2">
    <citation type="submission" date="2023-06" db="EMBL/GenBank/DDBJ databases">
        <authorList>
            <person name="Swenson N.G."/>
            <person name="Wegrzyn J.L."/>
            <person name="Mcevoy S.L."/>
        </authorList>
    </citation>
    <scope>NUCLEOTIDE SEQUENCE</scope>
    <source>
        <strain evidence="12">NS2018</strain>
        <tissue evidence="12">Leaf</tissue>
    </source>
</reference>
<evidence type="ECO:0000256" key="1">
    <source>
        <dbReference type="ARBA" id="ARBA00012552"/>
    </source>
</evidence>
<keyword evidence="5" id="KW-0067">ATP-binding</keyword>
<keyword evidence="3" id="KW-0378">Hydrolase</keyword>
<dbReference type="Proteomes" id="UP001168877">
    <property type="component" value="Unassembled WGS sequence"/>
</dbReference>
<evidence type="ECO:0000256" key="7">
    <source>
        <dbReference type="PROSITE-ProRule" id="PRU00552"/>
    </source>
</evidence>
<keyword evidence="2" id="KW-0547">Nucleotide-binding</keyword>
<feature type="domain" description="Helicase C-terminal" evidence="10">
    <location>
        <begin position="318"/>
        <end position="473"/>
    </location>
</feature>
<dbReference type="CDD" id="cd18787">
    <property type="entry name" value="SF2_C_DEAD"/>
    <property type="match status" value="1"/>
</dbReference>
<dbReference type="GO" id="GO:0003723">
    <property type="term" value="F:RNA binding"/>
    <property type="evidence" value="ECO:0007669"/>
    <property type="project" value="UniProtKB-KW"/>
</dbReference>
<feature type="short sequence motif" description="Q motif" evidence="7">
    <location>
        <begin position="81"/>
        <end position="109"/>
    </location>
</feature>
<feature type="domain" description="Helicase ATP-binding" evidence="9">
    <location>
        <begin position="114"/>
        <end position="290"/>
    </location>
</feature>
<dbReference type="InterPro" id="IPR027417">
    <property type="entry name" value="P-loop_NTPase"/>
</dbReference>
<evidence type="ECO:0000259" key="9">
    <source>
        <dbReference type="PROSITE" id="PS51192"/>
    </source>
</evidence>
<keyword evidence="4" id="KW-0347">Helicase</keyword>
<dbReference type="InterPro" id="IPR014014">
    <property type="entry name" value="RNA_helicase_DEAD_Q_motif"/>
</dbReference>
<proteinExistence type="predicted"/>
<dbReference type="PROSITE" id="PS51194">
    <property type="entry name" value="HELICASE_CTER"/>
    <property type="match status" value="1"/>
</dbReference>
<feature type="region of interest" description="Disordered" evidence="8">
    <location>
        <begin position="1"/>
        <end position="36"/>
    </location>
</feature>
<evidence type="ECO:0000256" key="5">
    <source>
        <dbReference type="ARBA" id="ARBA00022840"/>
    </source>
</evidence>
<dbReference type="GO" id="GO:0005524">
    <property type="term" value="F:ATP binding"/>
    <property type="evidence" value="ECO:0007669"/>
    <property type="project" value="UniProtKB-KW"/>
</dbReference>
<evidence type="ECO:0000256" key="4">
    <source>
        <dbReference type="ARBA" id="ARBA00022806"/>
    </source>
</evidence>
<evidence type="ECO:0000256" key="2">
    <source>
        <dbReference type="ARBA" id="ARBA00022741"/>
    </source>
</evidence>
<evidence type="ECO:0000259" key="11">
    <source>
        <dbReference type="PROSITE" id="PS51195"/>
    </source>
</evidence>
<sequence>MAELKSNSEPPAERKLYWADEAEEEATSKPAPPKLSWGEVAASSVDALSIRETEFNGFLDEPEALNIKAVTTGDTPYTSASTFEDLKLTQALLKGITDLKFQHPSKIQAVSLPMILTPPYKNLVAQAHNGSGKTTCFVIGMLSRVDPNLKAPQALCICPTRELAIQNLEVLRKMGKHTGITSECAVPMDSTKYMSFAKRPPVTAQIVIGTPGTIKKGISAKKLSVGSVKILVFDEADHMLAEDGFKDDSLRIMKDIQRISDHCQVLLFSATFNEIVKNFVSRVVKDHNQLFVKKEELSLESVKQYKVDCPDELSKVMVIKDRILELGENLGQTIIFVRTRHSAGTLHKSLVELGYEVTTIQGALKQEDRDKIVKEFKDGLTQVLISTDLLARGFDQQQVNLVINYELPVKHENHSEPDYEVYLHRIGRAGRFGRKGAVFNLLMGGRDEMLMEKIERHFNSQIAQVASWNSAEDFKAALKAAGLL</sequence>
<dbReference type="PANTHER" id="PTHR47958">
    <property type="entry name" value="ATP-DEPENDENT RNA HELICASE DBP3"/>
    <property type="match status" value="1"/>
</dbReference>
<evidence type="ECO:0000256" key="3">
    <source>
        <dbReference type="ARBA" id="ARBA00022801"/>
    </source>
</evidence>
<dbReference type="SMART" id="SM00487">
    <property type="entry name" value="DEXDc"/>
    <property type="match status" value="1"/>
</dbReference>
<dbReference type="InterPro" id="IPR014001">
    <property type="entry name" value="Helicase_ATP-bd"/>
</dbReference>
<dbReference type="CDD" id="cd17963">
    <property type="entry name" value="DEADc_DDX19_DDX25"/>
    <property type="match status" value="1"/>
</dbReference>
<dbReference type="Pfam" id="PF00270">
    <property type="entry name" value="DEAD"/>
    <property type="match status" value="1"/>
</dbReference>
<evidence type="ECO:0000256" key="6">
    <source>
        <dbReference type="ARBA" id="ARBA00022884"/>
    </source>
</evidence>
<gene>
    <name evidence="12" type="ORF">LWI29_005743</name>
</gene>
<evidence type="ECO:0000313" key="12">
    <source>
        <dbReference type="EMBL" id="KAK0570745.1"/>
    </source>
</evidence>
<dbReference type="GO" id="GO:0016787">
    <property type="term" value="F:hydrolase activity"/>
    <property type="evidence" value="ECO:0007669"/>
    <property type="project" value="UniProtKB-KW"/>
</dbReference>
<organism evidence="12 13">
    <name type="scientific">Acer saccharum</name>
    <name type="common">Sugar maple</name>
    <dbReference type="NCBI Taxonomy" id="4024"/>
    <lineage>
        <taxon>Eukaryota</taxon>
        <taxon>Viridiplantae</taxon>
        <taxon>Streptophyta</taxon>
        <taxon>Embryophyta</taxon>
        <taxon>Tracheophyta</taxon>
        <taxon>Spermatophyta</taxon>
        <taxon>Magnoliopsida</taxon>
        <taxon>eudicotyledons</taxon>
        <taxon>Gunneridae</taxon>
        <taxon>Pentapetalae</taxon>
        <taxon>rosids</taxon>
        <taxon>malvids</taxon>
        <taxon>Sapindales</taxon>
        <taxon>Sapindaceae</taxon>
        <taxon>Hippocastanoideae</taxon>
        <taxon>Acereae</taxon>
        <taxon>Acer</taxon>
    </lineage>
</organism>
<reference evidence="12" key="1">
    <citation type="journal article" date="2022" name="Plant J.">
        <title>Strategies of tolerance reflected in two North American maple genomes.</title>
        <authorList>
            <person name="McEvoy S.L."/>
            <person name="Sezen U.U."/>
            <person name="Trouern-Trend A."/>
            <person name="McMahon S.M."/>
            <person name="Schaberg P.G."/>
            <person name="Yang J."/>
            <person name="Wegrzyn J.L."/>
            <person name="Swenson N.G."/>
        </authorList>
    </citation>
    <scope>NUCLEOTIDE SEQUENCE</scope>
    <source>
        <strain evidence="12">NS2018</strain>
    </source>
</reference>
<dbReference type="InterPro" id="IPR001650">
    <property type="entry name" value="Helicase_C-like"/>
</dbReference>
<evidence type="ECO:0000259" key="10">
    <source>
        <dbReference type="PROSITE" id="PS51194"/>
    </source>
</evidence>
<keyword evidence="6" id="KW-0694">RNA-binding</keyword>
<dbReference type="PROSITE" id="PS51192">
    <property type="entry name" value="HELICASE_ATP_BIND_1"/>
    <property type="match status" value="1"/>
</dbReference>
<accession>A0AA39V7J9</accession>
<dbReference type="InterPro" id="IPR011545">
    <property type="entry name" value="DEAD/DEAH_box_helicase_dom"/>
</dbReference>
<dbReference type="GO" id="GO:0003724">
    <property type="term" value="F:RNA helicase activity"/>
    <property type="evidence" value="ECO:0007669"/>
    <property type="project" value="UniProtKB-EC"/>
</dbReference>
<dbReference type="PROSITE" id="PS51195">
    <property type="entry name" value="Q_MOTIF"/>
    <property type="match status" value="1"/>
</dbReference>
<dbReference type="EC" id="3.6.4.13" evidence="1"/>